<dbReference type="InterPro" id="IPR050187">
    <property type="entry name" value="Lipid_Phosphate_FormReg"/>
</dbReference>
<keyword evidence="4" id="KW-1185">Reference proteome</keyword>
<dbReference type="GO" id="GO:0001727">
    <property type="term" value="F:lipid kinase activity"/>
    <property type="evidence" value="ECO:0007669"/>
    <property type="project" value="TreeGrafter"/>
</dbReference>
<reference evidence="4" key="1">
    <citation type="journal article" date="2023" name="Mol. Phylogenet. Evol.">
        <title>Genome-scale phylogeny and comparative genomics of the fungal order Sordariales.</title>
        <authorList>
            <person name="Hensen N."/>
            <person name="Bonometti L."/>
            <person name="Westerberg I."/>
            <person name="Brannstrom I.O."/>
            <person name="Guillou S."/>
            <person name="Cros-Aarteil S."/>
            <person name="Calhoun S."/>
            <person name="Haridas S."/>
            <person name="Kuo A."/>
            <person name="Mondo S."/>
            <person name="Pangilinan J."/>
            <person name="Riley R."/>
            <person name="LaButti K."/>
            <person name="Andreopoulos B."/>
            <person name="Lipzen A."/>
            <person name="Chen C."/>
            <person name="Yan M."/>
            <person name="Daum C."/>
            <person name="Ng V."/>
            <person name="Clum A."/>
            <person name="Steindorff A."/>
            <person name="Ohm R.A."/>
            <person name="Martin F."/>
            <person name="Silar P."/>
            <person name="Natvig D.O."/>
            <person name="Lalanne C."/>
            <person name="Gautier V."/>
            <person name="Ament-Velasquez S.L."/>
            <person name="Kruys A."/>
            <person name="Hutchinson M.I."/>
            <person name="Powell A.J."/>
            <person name="Barry K."/>
            <person name="Miller A.N."/>
            <person name="Grigoriev I.V."/>
            <person name="Debuchy R."/>
            <person name="Gladieux P."/>
            <person name="Hiltunen Thoren M."/>
            <person name="Johannesson H."/>
        </authorList>
    </citation>
    <scope>NUCLEOTIDE SEQUENCE [LARGE SCALE GENOMIC DNA]</scope>
    <source>
        <strain evidence="4">CBS 340.73</strain>
    </source>
</reference>
<organism evidence="3 4">
    <name type="scientific">Diplogelasinospora grovesii</name>
    <dbReference type="NCBI Taxonomy" id="303347"/>
    <lineage>
        <taxon>Eukaryota</taxon>
        <taxon>Fungi</taxon>
        <taxon>Dikarya</taxon>
        <taxon>Ascomycota</taxon>
        <taxon>Pezizomycotina</taxon>
        <taxon>Sordariomycetes</taxon>
        <taxon>Sordariomycetidae</taxon>
        <taxon>Sordariales</taxon>
        <taxon>Diplogelasinosporaceae</taxon>
        <taxon>Diplogelasinospora</taxon>
    </lineage>
</organism>
<dbReference type="InterPro" id="IPR001206">
    <property type="entry name" value="Diacylglycerol_kinase_cat_dom"/>
</dbReference>
<keyword evidence="3" id="KW-0808">Transferase</keyword>
<dbReference type="AlphaFoldDB" id="A0AAN6MZB2"/>
<dbReference type="Gene3D" id="3.40.50.10330">
    <property type="entry name" value="Probable inorganic polyphosphate/atp-NAD kinase, domain 1"/>
    <property type="match status" value="1"/>
</dbReference>
<evidence type="ECO:0000256" key="1">
    <source>
        <dbReference type="SAM" id="MobiDB-lite"/>
    </source>
</evidence>
<sequence length="364" mass="39911">MISRQSTSQTVVLLSGDGGVVDLVNGLVRADLDAVDTRLTVGLLPLGTGNALFHSLHRQQYMKEKGEVSPLVLGLRTLFRGKAAPLPTFKAEFSKGARLVERGEHVLLGREGVKEIDSLVGAIVASYGFHASLVWESDTPEYRVHGDKRFGMAAEQLLKESHAYNATVEILHKTGGGREDTKDGVMIKLDGDRFNYVLTTMVSNLEKTFTISPASKPLDGQLRLVHFGDVGGKKTMDIMMAAYNDGAHVGMRWPSGASTTIAAAEEEVTGRVNGHAKEQQQEQGQQQQQQQQQEEESEEETQGVGYDEADLVRVTVHESDPRWRKFCIDGTIVEVPQGGSMTVRRTRVDTLLKVLVDPTVLDTK</sequence>
<dbReference type="PANTHER" id="PTHR12358:SF108">
    <property type="entry name" value="DAGKC DOMAIN-CONTAINING PROTEIN"/>
    <property type="match status" value="1"/>
</dbReference>
<dbReference type="Pfam" id="PF00781">
    <property type="entry name" value="DAGK_cat"/>
    <property type="match status" value="1"/>
</dbReference>
<dbReference type="GO" id="GO:0046512">
    <property type="term" value="P:sphingosine biosynthetic process"/>
    <property type="evidence" value="ECO:0007669"/>
    <property type="project" value="TreeGrafter"/>
</dbReference>
<accession>A0AAN6MZB2</accession>
<dbReference type="GO" id="GO:0005737">
    <property type="term" value="C:cytoplasm"/>
    <property type="evidence" value="ECO:0007669"/>
    <property type="project" value="TreeGrafter"/>
</dbReference>
<feature type="domain" description="DAGKc" evidence="2">
    <location>
        <begin position="1"/>
        <end position="96"/>
    </location>
</feature>
<comment type="caution">
    <text evidence="3">The sequence shown here is derived from an EMBL/GenBank/DDBJ whole genome shotgun (WGS) entry which is preliminary data.</text>
</comment>
<dbReference type="GO" id="GO:0016020">
    <property type="term" value="C:membrane"/>
    <property type="evidence" value="ECO:0007669"/>
    <property type="project" value="TreeGrafter"/>
</dbReference>
<dbReference type="Gene3D" id="2.60.200.40">
    <property type="match status" value="1"/>
</dbReference>
<gene>
    <name evidence="3" type="ORF">QBC46DRAFT_395536</name>
</gene>
<feature type="region of interest" description="Disordered" evidence="1">
    <location>
        <begin position="272"/>
        <end position="310"/>
    </location>
</feature>
<feature type="compositionally biased region" description="Low complexity" evidence="1">
    <location>
        <begin position="281"/>
        <end position="292"/>
    </location>
</feature>
<evidence type="ECO:0000313" key="4">
    <source>
        <dbReference type="Proteomes" id="UP001303473"/>
    </source>
</evidence>
<evidence type="ECO:0000313" key="3">
    <source>
        <dbReference type="EMBL" id="KAK3936280.1"/>
    </source>
</evidence>
<dbReference type="PROSITE" id="PS50146">
    <property type="entry name" value="DAGK"/>
    <property type="match status" value="1"/>
</dbReference>
<protein>
    <submittedName>
        <fullName evidence="3">ATP-NAD kinase-like domain-containing protein</fullName>
    </submittedName>
</protein>
<dbReference type="InterPro" id="IPR016064">
    <property type="entry name" value="NAD/diacylglycerol_kinase_sf"/>
</dbReference>
<name>A0AAN6MZB2_9PEZI</name>
<dbReference type="EMBL" id="MU853889">
    <property type="protein sequence ID" value="KAK3936280.1"/>
    <property type="molecule type" value="Genomic_DNA"/>
</dbReference>
<dbReference type="Proteomes" id="UP001303473">
    <property type="component" value="Unassembled WGS sequence"/>
</dbReference>
<dbReference type="InterPro" id="IPR017438">
    <property type="entry name" value="ATP-NAD_kinase_N"/>
</dbReference>
<keyword evidence="3" id="KW-0418">Kinase</keyword>
<dbReference type="PANTHER" id="PTHR12358">
    <property type="entry name" value="SPHINGOSINE KINASE"/>
    <property type="match status" value="1"/>
</dbReference>
<proteinExistence type="predicted"/>
<dbReference type="SUPFAM" id="SSF111331">
    <property type="entry name" value="NAD kinase/diacylglycerol kinase-like"/>
    <property type="match status" value="1"/>
</dbReference>
<evidence type="ECO:0000259" key="2">
    <source>
        <dbReference type="PROSITE" id="PS50146"/>
    </source>
</evidence>